<dbReference type="PANTHER" id="PTHR10344">
    <property type="entry name" value="THYMIDYLATE KINASE"/>
    <property type="match status" value="1"/>
</dbReference>
<dbReference type="InterPro" id="IPR018094">
    <property type="entry name" value="Thymidylate_kinase"/>
</dbReference>
<dbReference type="CDD" id="cd01672">
    <property type="entry name" value="TMPK"/>
    <property type="match status" value="1"/>
</dbReference>
<reference evidence="12 13" key="1">
    <citation type="submission" date="2016-09" db="EMBL/GenBank/DDBJ databases">
        <title>Genome sequence of Eubacterium angustum.</title>
        <authorList>
            <person name="Poehlein A."/>
            <person name="Daniel R."/>
        </authorList>
    </citation>
    <scope>NUCLEOTIDE SEQUENCE [LARGE SCALE GENOMIC DNA]</scope>
    <source>
        <strain evidence="12 13">DSM 1989</strain>
    </source>
</reference>
<dbReference type="Pfam" id="PF02223">
    <property type="entry name" value="Thymidylate_kin"/>
    <property type="match status" value="1"/>
</dbReference>
<gene>
    <name evidence="12" type="primary">tmk_2</name>
    <name evidence="10" type="synonym">tmk</name>
    <name evidence="12" type="ORF">EUAN_22000</name>
</gene>
<evidence type="ECO:0000256" key="1">
    <source>
        <dbReference type="ARBA" id="ARBA00009776"/>
    </source>
</evidence>
<sequence length="231" mass="26646">MDKGKLIIIESGSDGSGKATQTEKLYNRLKTEGYRVRKVTFPNYESESSALVKMYLRGDFGKNAEDVDPYTASTFFAMDRYASYKTDWGDFYESGGIVISDRYTTSNMVHQGAKMESGTELESYLDWLYNLEYKIYKIPEPDRVIFLDVDPEISQRLMKDRENKIDGSKEKDIHESDSEYLEKSYRNALHIAEKYSWEKVGCVEGGELMGIDRIAEIVYRKAVETIRGEEK</sequence>
<comment type="caution">
    <text evidence="10">Lacks conserved residue(s) required for the propagation of feature annotation.</text>
</comment>
<evidence type="ECO:0000256" key="8">
    <source>
        <dbReference type="ARBA" id="ARBA00022840"/>
    </source>
</evidence>
<name>A0A1S1V5S7_9FIRM</name>
<dbReference type="GO" id="GO:0004798">
    <property type="term" value="F:dTMP kinase activity"/>
    <property type="evidence" value="ECO:0007669"/>
    <property type="project" value="UniProtKB-UniRule"/>
</dbReference>
<dbReference type="GO" id="GO:0005524">
    <property type="term" value="F:ATP binding"/>
    <property type="evidence" value="ECO:0007669"/>
    <property type="project" value="UniProtKB-UniRule"/>
</dbReference>
<dbReference type="FunFam" id="3.40.50.300:FF:002288">
    <property type="entry name" value="Probable thymidylate kinase"/>
    <property type="match status" value="1"/>
</dbReference>
<dbReference type="InterPro" id="IPR039430">
    <property type="entry name" value="Thymidylate_kin-like_dom"/>
</dbReference>
<evidence type="ECO:0000256" key="3">
    <source>
        <dbReference type="ARBA" id="ARBA00017144"/>
    </source>
</evidence>
<dbReference type="HAMAP" id="MF_00165">
    <property type="entry name" value="Thymidylate_kinase"/>
    <property type="match status" value="1"/>
</dbReference>
<dbReference type="GO" id="GO:0006233">
    <property type="term" value="P:dTDP biosynthetic process"/>
    <property type="evidence" value="ECO:0007669"/>
    <property type="project" value="InterPro"/>
</dbReference>
<dbReference type="PANTHER" id="PTHR10344:SF4">
    <property type="entry name" value="UMP-CMP KINASE 2, MITOCHONDRIAL"/>
    <property type="match status" value="1"/>
</dbReference>
<keyword evidence="6 10" id="KW-0547">Nucleotide-binding</keyword>
<keyword evidence="13" id="KW-1185">Reference proteome</keyword>
<keyword evidence="8 10" id="KW-0067">ATP-binding</keyword>
<organism evidence="12 13">
    <name type="scientific">Andreesenia angusta</name>
    <dbReference type="NCBI Taxonomy" id="39480"/>
    <lineage>
        <taxon>Bacteria</taxon>
        <taxon>Bacillati</taxon>
        <taxon>Bacillota</taxon>
        <taxon>Tissierellia</taxon>
        <taxon>Tissierellales</taxon>
        <taxon>Gottschalkiaceae</taxon>
        <taxon>Andreesenia</taxon>
    </lineage>
</organism>
<evidence type="ECO:0000313" key="13">
    <source>
        <dbReference type="Proteomes" id="UP000180254"/>
    </source>
</evidence>
<evidence type="ECO:0000259" key="11">
    <source>
        <dbReference type="Pfam" id="PF02223"/>
    </source>
</evidence>
<keyword evidence="5 10" id="KW-0545">Nucleotide biosynthesis</keyword>
<comment type="similarity">
    <text evidence="1 10">Belongs to the thymidylate kinase family.</text>
</comment>
<dbReference type="AlphaFoldDB" id="A0A1S1V5S7"/>
<dbReference type="GO" id="GO:0005829">
    <property type="term" value="C:cytosol"/>
    <property type="evidence" value="ECO:0007669"/>
    <property type="project" value="TreeGrafter"/>
</dbReference>
<evidence type="ECO:0000256" key="7">
    <source>
        <dbReference type="ARBA" id="ARBA00022777"/>
    </source>
</evidence>
<dbReference type="Gene3D" id="3.40.50.300">
    <property type="entry name" value="P-loop containing nucleotide triphosphate hydrolases"/>
    <property type="match status" value="1"/>
</dbReference>
<evidence type="ECO:0000256" key="6">
    <source>
        <dbReference type="ARBA" id="ARBA00022741"/>
    </source>
</evidence>
<evidence type="ECO:0000256" key="9">
    <source>
        <dbReference type="ARBA" id="ARBA00048743"/>
    </source>
</evidence>
<dbReference type="GO" id="GO:0006227">
    <property type="term" value="P:dUDP biosynthetic process"/>
    <property type="evidence" value="ECO:0007669"/>
    <property type="project" value="TreeGrafter"/>
</dbReference>
<feature type="domain" description="Thymidylate kinase-like" evidence="11">
    <location>
        <begin position="12"/>
        <end position="187"/>
    </location>
</feature>
<dbReference type="RefSeq" id="WP_071064421.1">
    <property type="nucleotide sequence ID" value="NZ_MKIE01000013.1"/>
</dbReference>
<comment type="function">
    <text evidence="10">Phosphorylation of dTMP to form dTDP in both de novo and salvage pathways of dTTP synthesis.</text>
</comment>
<protein>
    <recommendedName>
        <fullName evidence="3 10">Thymidylate kinase</fullName>
        <ecNumber evidence="2 10">2.7.4.9</ecNumber>
    </recommendedName>
    <alternativeName>
        <fullName evidence="10">dTMP kinase</fullName>
    </alternativeName>
</protein>
<dbReference type="EC" id="2.7.4.9" evidence="2 10"/>
<dbReference type="STRING" id="39480.EUAN_22000"/>
<keyword evidence="4 10" id="KW-0808">Transferase</keyword>
<dbReference type="InterPro" id="IPR027417">
    <property type="entry name" value="P-loop_NTPase"/>
</dbReference>
<dbReference type="SUPFAM" id="SSF52540">
    <property type="entry name" value="P-loop containing nucleoside triphosphate hydrolases"/>
    <property type="match status" value="1"/>
</dbReference>
<dbReference type="EMBL" id="MKIE01000013">
    <property type="protein sequence ID" value="OHW61457.1"/>
    <property type="molecule type" value="Genomic_DNA"/>
</dbReference>
<evidence type="ECO:0000256" key="5">
    <source>
        <dbReference type="ARBA" id="ARBA00022727"/>
    </source>
</evidence>
<accession>A0A1S1V5S7</accession>
<evidence type="ECO:0000313" key="12">
    <source>
        <dbReference type="EMBL" id="OHW61457.1"/>
    </source>
</evidence>
<evidence type="ECO:0000256" key="10">
    <source>
        <dbReference type="HAMAP-Rule" id="MF_00165"/>
    </source>
</evidence>
<dbReference type="OrthoDB" id="9774907at2"/>
<dbReference type="Proteomes" id="UP000180254">
    <property type="component" value="Unassembled WGS sequence"/>
</dbReference>
<keyword evidence="7 10" id="KW-0418">Kinase</keyword>
<evidence type="ECO:0000256" key="4">
    <source>
        <dbReference type="ARBA" id="ARBA00022679"/>
    </source>
</evidence>
<comment type="caution">
    <text evidence="12">The sequence shown here is derived from an EMBL/GenBank/DDBJ whole genome shotgun (WGS) entry which is preliminary data.</text>
</comment>
<proteinExistence type="inferred from homology"/>
<comment type="catalytic activity">
    <reaction evidence="9 10">
        <text>dTMP + ATP = dTDP + ADP</text>
        <dbReference type="Rhea" id="RHEA:13517"/>
        <dbReference type="ChEBI" id="CHEBI:30616"/>
        <dbReference type="ChEBI" id="CHEBI:58369"/>
        <dbReference type="ChEBI" id="CHEBI:63528"/>
        <dbReference type="ChEBI" id="CHEBI:456216"/>
        <dbReference type="EC" id="2.7.4.9"/>
    </reaction>
</comment>
<evidence type="ECO:0000256" key="2">
    <source>
        <dbReference type="ARBA" id="ARBA00012980"/>
    </source>
</evidence>
<dbReference type="GO" id="GO:0006235">
    <property type="term" value="P:dTTP biosynthetic process"/>
    <property type="evidence" value="ECO:0007669"/>
    <property type="project" value="UniProtKB-UniRule"/>
</dbReference>